<sequence length="141" mass="16073">MILSFLMLICIGGGIAGGFYLIRYLEKQQFEGEAGKQMFVEMEDITISIIRNNAPAEMRTYKLTLETRDGAPLKIVLQSRPRLIDLYINTMSALATRAGPENIDNTDYLREMMVRKSNELLREGAVRDIFIRNLVVRPVES</sequence>
<evidence type="ECO:0008006" key="3">
    <source>
        <dbReference type="Google" id="ProtNLM"/>
    </source>
</evidence>
<organism evidence="1 2">
    <name type="scientific">Elstera cyanobacteriorum</name>
    <dbReference type="NCBI Taxonomy" id="2022747"/>
    <lineage>
        <taxon>Bacteria</taxon>
        <taxon>Pseudomonadati</taxon>
        <taxon>Pseudomonadota</taxon>
        <taxon>Alphaproteobacteria</taxon>
        <taxon>Rhodospirillales</taxon>
        <taxon>Rhodospirillaceae</taxon>
        <taxon>Elstera</taxon>
    </lineage>
</organism>
<protein>
    <recommendedName>
        <fullName evidence="3">Flagellar protein FliL</fullName>
    </recommendedName>
</protein>
<dbReference type="AlphaFoldDB" id="A0A255XPN7"/>
<gene>
    <name evidence="1" type="ORF">CHR90_11355</name>
</gene>
<reference evidence="1 2" key="1">
    <citation type="submission" date="2017-07" db="EMBL/GenBank/DDBJ databases">
        <title>Elstera cyanobacteriorum sp. nov., a novel bacterium isolated from cyanobacterial aggregates in a eutrophic lake.</title>
        <authorList>
            <person name="Cai H."/>
        </authorList>
    </citation>
    <scope>NUCLEOTIDE SEQUENCE [LARGE SCALE GENOMIC DNA]</scope>
    <source>
        <strain evidence="1 2">TH019</strain>
    </source>
</reference>
<evidence type="ECO:0000313" key="1">
    <source>
        <dbReference type="EMBL" id="OYQ18841.1"/>
    </source>
</evidence>
<comment type="caution">
    <text evidence="1">The sequence shown here is derived from an EMBL/GenBank/DDBJ whole genome shotgun (WGS) entry which is preliminary data.</text>
</comment>
<dbReference type="Proteomes" id="UP000216361">
    <property type="component" value="Unassembled WGS sequence"/>
</dbReference>
<proteinExistence type="predicted"/>
<accession>A0A255XPN7</accession>
<keyword evidence="2" id="KW-1185">Reference proteome</keyword>
<evidence type="ECO:0000313" key="2">
    <source>
        <dbReference type="Proteomes" id="UP000216361"/>
    </source>
</evidence>
<name>A0A255XPN7_9PROT</name>
<dbReference type="EMBL" id="NOXS01000032">
    <property type="protein sequence ID" value="OYQ18841.1"/>
    <property type="molecule type" value="Genomic_DNA"/>
</dbReference>